<dbReference type="GO" id="GO:0035438">
    <property type="term" value="F:cyclic-di-GMP binding"/>
    <property type="evidence" value="ECO:0007669"/>
    <property type="project" value="InterPro"/>
</dbReference>
<evidence type="ECO:0000259" key="1">
    <source>
        <dbReference type="Pfam" id="PF07238"/>
    </source>
</evidence>
<organism evidence="2 3">
    <name type="scientific">Bacillus safensis</name>
    <dbReference type="NCBI Taxonomy" id="561879"/>
    <lineage>
        <taxon>Bacteria</taxon>
        <taxon>Bacillati</taxon>
        <taxon>Bacillota</taxon>
        <taxon>Bacilli</taxon>
        <taxon>Bacillales</taxon>
        <taxon>Bacillaceae</taxon>
        <taxon>Bacillus</taxon>
    </lineage>
</organism>
<gene>
    <name evidence="2" type="ORF">BsIDN1_65890</name>
</gene>
<proteinExistence type="predicted"/>
<protein>
    <recommendedName>
        <fullName evidence="1">PilZ domain-containing protein</fullName>
    </recommendedName>
</protein>
<evidence type="ECO:0000313" key="3">
    <source>
        <dbReference type="Proteomes" id="UP000464658"/>
    </source>
</evidence>
<feature type="domain" description="PilZ" evidence="1">
    <location>
        <begin position="1"/>
        <end position="69"/>
    </location>
</feature>
<evidence type="ECO:0000313" key="2">
    <source>
        <dbReference type="EMBL" id="BBP92971.1"/>
    </source>
</evidence>
<dbReference type="EMBL" id="AP021906">
    <property type="protein sequence ID" value="BBP92971.1"/>
    <property type="molecule type" value="Genomic_DNA"/>
</dbReference>
<dbReference type="Proteomes" id="UP000464658">
    <property type="component" value="Chromosome"/>
</dbReference>
<dbReference type="InterPro" id="IPR009875">
    <property type="entry name" value="PilZ_domain"/>
</dbReference>
<sequence>MSDSGARLSIPLDQASSLNQGQMQLFFSEDQSVACDVVWSHPDGDKLMVGVAFTDTEKSEYLSLIRFLFTREHVSITDREKKSYAVRTFLRFIRETEKVPKGFAAQMGEKTVAKRGRHAVL</sequence>
<dbReference type="SUPFAM" id="SSF141371">
    <property type="entry name" value="PilZ domain-like"/>
    <property type="match status" value="1"/>
</dbReference>
<reference evidence="2 3" key="1">
    <citation type="submission" date="2019-12" db="EMBL/GenBank/DDBJ databases">
        <title>Full genome sequence of a Bacillus safensis strain isolated from commercially available natto in Indonesia.</title>
        <authorList>
            <person name="Yoshida M."/>
            <person name="Uomi M."/>
            <person name="Waturangi D."/>
            <person name="Ekaputri J.J."/>
            <person name="Setiamarga D.H.E."/>
        </authorList>
    </citation>
    <scope>NUCLEOTIDE SEQUENCE [LARGE SCALE GENOMIC DNA]</scope>
    <source>
        <strain evidence="2 3">IDN1</strain>
    </source>
</reference>
<accession>A0A5S9MJ31</accession>
<name>A0A5S9MJ31_BACIA</name>
<dbReference type="Pfam" id="PF07238">
    <property type="entry name" value="PilZ"/>
    <property type="match status" value="1"/>
</dbReference>
<dbReference type="AlphaFoldDB" id="A0A5S9MJ31"/>